<evidence type="ECO:0000256" key="14">
    <source>
        <dbReference type="SAM" id="Phobius"/>
    </source>
</evidence>
<evidence type="ECO:0000256" key="3">
    <source>
        <dbReference type="ARBA" id="ARBA00022448"/>
    </source>
</evidence>
<keyword evidence="6 13" id="KW-0375">Hydrogen ion transport</keyword>
<evidence type="ECO:0000256" key="1">
    <source>
        <dbReference type="ARBA" id="ARBA00004304"/>
    </source>
</evidence>
<evidence type="ECO:0000256" key="5">
    <source>
        <dbReference type="ARBA" id="ARBA00022692"/>
    </source>
</evidence>
<keyword evidence="3 13" id="KW-0813">Transport</keyword>
<dbReference type="EMBL" id="KC447304">
    <property type="protein sequence ID" value="AGG40765.1"/>
    <property type="molecule type" value="Genomic_DNA"/>
</dbReference>
<dbReference type="AlphaFoldDB" id="A0A0B4KIF1"/>
<dbReference type="CTD" id="4509"/>
<keyword evidence="4 13" id="KW-0138">CF(0)</keyword>
<evidence type="ECO:0000256" key="12">
    <source>
        <dbReference type="ARBA" id="ARBA00023310"/>
    </source>
</evidence>
<dbReference type="InterPro" id="IPR001421">
    <property type="entry name" value="ATP8_metazoa"/>
</dbReference>
<sequence>MPQLDTSTWFITITSMFFALFILFQTKISKHPYPSNPSLKNSTPTQHKTPWEKKWTKIYLPLSLPLH</sequence>
<accession>A0A0B4KIF1</accession>
<gene>
    <name evidence="15" type="primary">ATP8</name>
</gene>
<feature type="transmembrane region" description="Helical" evidence="14">
    <location>
        <begin position="6"/>
        <end position="24"/>
    </location>
</feature>
<dbReference type="PANTHER" id="PTHR13722">
    <property type="entry name" value="ATP SYNTHASE PROTEIN 8"/>
    <property type="match status" value="1"/>
</dbReference>
<dbReference type="RefSeq" id="YP_009120874.1">
    <property type="nucleotide sequence ID" value="NC_026442.1"/>
</dbReference>
<evidence type="ECO:0000256" key="13">
    <source>
        <dbReference type="RuleBase" id="RU003661"/>
    </source>
</evidence>
<organism evidence="15">
    <name type="scientific">Dremomys rufigenis</name>
    <name type="common">Asian red-cheeked squirrel</name>
    <dbReference type="NCBI Taxonomy" id="226546"/>
    <lineage>
        <taxon>Eukaryota</taxon>
        <taxon>Metazoa</taxon>
        <taxon>Chordata</taxon>
        <taxon>Craniata</taxon>
        <taxon>Vertebrata</taxon>
        <taxon>Euteleostomi</taxon>
        <taxon>Mammalia</taxon>
        <taxon>Eutheria</taxon>
        <taxon>Euarchontoglires</taxon>
        <taxon>Glires</taxon>
        <taxon>Rodentia</taxon>
        <taxon>Sciuromorpha</taxon>
        <taxon>Sciuridae</taxon>
        <taxon>Callosciurinae</taxon>
        <taxon>Callosciurini</taxon>
        <taxon>Dremomys</taxon>
    </lineage>
</organism>
<proteinExistence type="inferred from homology"/>
<dbReference type="GO" id="GO:0015986">
    <property type="term" value="P:proton motive force-driven ATP synthesis"/>
    <property type="evidence" value="ECO:0007669"/>
    <property type="project" value="InterPro"/>
</dbReference>
<evidence type="ECO:0000256" key="4">
    <source>
        <dbReference type="ARBA" id="ARBA00022547"/>
    </source>
</evidence>
<evidence type="ECO:0000256" key="8">
    <source>
        <dbReference type="ARBA" id="ARBA00022990"/>
    </source>
</evidence>
<keyword evidence="11 14" id="KW-0472">Membrane</keyword>
<dbReference type="GeneID" id="23453588"/>
<evidence type="ECO:0000313" key="15">
    <source>
        <dbReference type="EMBL" id="AGG40765.1"/>
    </source>
</evidence>
<evidence type="ECO:0000256" key="11">
    <source>
        <dbReference type="ARBA" id="ARBA00023136"/>
    </source>
</evidence>
<evidence type="ECO:0000256" key="6">
    <source>
        <dbReference type="ARBA" id="ARBA00022781"/>
    </source>
</evidence>
<evidence type="ECO:0000256" key="2">
    <source>
        <dbReference type="ARBA" id="ARBA00008892"/>
    </source>
</evidence>
<keyword evidence="7 14" id="KW-1133">Transmembrane helix</keyword>
<dbReference type="PANTHER" id="PTHR13722:SF0">
    <property type="entry name" value="ATP SYNTHASE PROTEIN 8"/>
    <property type="match status" value="1"/>
</dbReference>
<dbReference type="GO" id="GO:0015078">
    <property type="term" value="F:proton transmembrane transporter activity"/>
    <property type="evidence" value="ECO:0007669"/>
    <property type="project" value="InterPro"/>
</dbReference>
<comment type="similarity">
    <text evidence="2 13">Belongs to the ATPase protein 8 family.</text>
</comment>
<dbReference type="Pfam" id="PF00895">
    <property type="entry name" value="ATP-synt_8"/>
    <property type="match status" value="1"/>
</dbReference>
<keyword evidence="5 13" id="KW-0812">Transmembrane</keyword>
<geneLocation type="mitochondrion" evidence="15"/>
<keyword evidence="12" id="KW-0066">ATP synthesis</keyword>
<dbReference type="InterPro" id="IPR039017">
    <property type="entry name" value="ATP8_mammal"/>
</dbReference>
<keyword evidence="10 13" id="KW-0496">Mitochondrion</keyword>
<keyword evidence="9 13" id="KW-0406">Ion transport</keyword>
<protein>
    <recommendedName>
        <fullName evidence="13">ATP synthase complex subunit 8</fullName>
    </recommendedName>
</protein>
<evidence type="ECO:0000256" key="7">
    <source>
        <dbReference type="ARBA" id="ARBA00022989"/>
    </source>
</evidence>
<name>A0A0B4KIF1_9SCIU</name>
<dbReference type="GO" id="GO:0045259">
    <property type="term" value="C:proton-transporting ATP synthase complex"/>
    <property type="evidence" value="ECO:0007669"/>
    <property type="project" value="UniProtKB-KW"/>
</dbReference>
<keyword evidence="8" id="KW-0007">Acetylation</keyword>
<evidence type="ECO:0000256" key="9">
    <source>
        <dbReference type="ARBA" id="ARBA00023065"/>
    </source>
</evidence>
<comment type="subcellular location">
    <subcellularLocation>
        <location evidence="1 13">Mitochondrion membrane</location>
        <topology evidence="1 13">Single-pass membrane protein</topology>
    </subcellularLocation>
</comment>
<dbReference type="GO" id="GO:0031966">
    <property type="term" value="C:mitochondrial membrane"/>
    <property type="evidence" value="ECO:0007669"/>
    <property type="project" value="UniProtKB-SubCell"/>
</dbReference>
<reference evidence="15" key="1">
    <citation type="submission" date="2013-01" db="EMBL/GenBank/DDBJ databases">
        <title>Phylogenetic position of Asian Red-cheeked Squirrel(Dremomys rufigenis).</title>
        <authorList>
            <person name="Wang Y.L."/>
            <person name="Kong L.M."/>
            <person name="Wang W.Q."/>
            <person name="Li Y.C."/>
        </authorList>
    </citation>
    <scope>NUCLEOTIDE SEQUENCE</scope>
</reference>
<evidence type="ECO:0000256" key="10">
    <source>
        <dbReference type="ARBA" id="ARBA00023128"/>
    </source>
</evidence>